<feature type="compositionally biased region" description="Low complexity" evidence="1">
    <location>
        <begin position="99"/>
        <end position="111"/>
    </location>
</feature>
<sequence length="184" mass="20136">MQTDSLCSLHDALMNLWHNGRLGATSPRRRLHNNATRLACSDQNSCALVTCSGSRSGGGDVVTVEYASPPQASHLPPRLRHRGRRPHHHHHHHHHHHTCTSTPSSSPSSPRRFSLRLFVPVSILPAAFPPSPPPTSAGMVVSPLSWRVQVVSPEAWLTVVAAGCGWPAHVVFRWSSYNWASGQS</sequence>
<comment type="caution">
    <text evidence="2">The sequence shown here is derived from an EMBL/GenBank/DDBJ whole genome shotgun (WGS) entry which is preliminary data.</text>
</comment>
<keyword evidence="3" id="KW-1185">Reference proteome</keyword>
<evidence type="ECO:0000256" key="1">
    <source>
        <dbReference type="SAM" id="MobiDB-lite"/>
    </source>
</evidence>
<evidence type="ECO:0000313" key="3">
    <source>
        <dbReference type="Proteomes" id="UP000324222"/>
    </source>
</evidence>
<evidence type="ECO:0000313" key="2">
    <source>
        <dbReference type="EMBL" id="MPC46316.1"/>
    </source>
</evidence>
<dbReference type="AlphaFoldDB" id="A0A5B7FLD4"/>
<feature type="compositionally biased region" description="Basic residues" evidence="1">
    <location>
        <begin position="77"/>
        <end position="98"/>
    </location>
</feature>
<dbReference type="Proteomes" id="UP000324222">
    <property type="component" value="Unassembled WGS sequence"/>
</dbReference>
<feature type="region of interest" description="Disordered" evidence="1">
    <location>
        <begin position="68"/>
        <end position="111"/>
    </location>
</feature>
<gene>
    <name evidence="2" type="ORF">E2C01_040033</name>
</gene>
<proteinExistence type="predicted"/>
<dbReference type="EMBL" id="VSRR010007148">
    <property type="protein sequence ID" value="MPC46316.1"/>
    <property type="molecule type" value="Genomic_DNA"/>
</dbReference>
<protein>
    <submittedName>
        <fullName evidence="2">Uncharacterized protein</fullName>
    </submittedName>
</protein>
<accession>A0A5B7FLD4</accession>
<name>A0A5B7FLD4_PORTR</name>
<organism evidence="2 3">
    <name type="scientific">Portunus trituberculatus</name>
    <name type="common">Swimming crab</name>
    <name type="synonym">Neptunus trituberculatus</name>
    <dbReference type="NCBI Taxonomy" id="210409"/>
    <lineage>
        <taxon>Eukaryota</taxon>
        <taxon>Metazoa</taxon>
        <taxon>Ecdysozoa</taxon>
        <taxon>Arthropoda</taxon>
        <taxon>Crustacea</taxon>
        <taxon>Multicrustacea</taxon>
        <taxon>Malacostraca</taxon>
        <taxon>Eumalacostraca</taxon>
        <taxon>Eucarida</taxon>
        <taxon>Decapoda</taxon>
        <taxon>Pleocyemata</taxon>
        <taxon>Brachyura</taxon>
        <taxon>Eubrachyura</taxon>
        <taxon>Portunoidea</taxon>
        <taxon>Portunidae</taxon>
        <taxon>Portuninae</taxon>
        <taxon>Portunus</taxon>
    </lineage>
</organism>
<reference evidence="2 3" key="1">
    <citation type="submission" date="2019-05" db="EMBL/GenBank/DDBJ databases">
        <title>Another draft genome of Portunus trituberculatus and its Hox gene families provides insights of decapod evolution.</title>
        <authorList>
            <person name="Jeong J.-H."/>
            <person name="Song I."/>
            <person name="Kim S."/>
            <person name="Choi T."/>
            <person name="Kim D."/>
            <person name="Ryu S."/>
            <person name="Kim W."/>
        </authorList>
    </citation>
    <scope>NUCLEOTIDE SEQUENCE [LARGE SCALE GENOMIC DNA]</scope>
    <source>
        <tissue evidence="2">Muscle</tissue>
    </source>
</reference>